<dbReference type="KEGG" id="nai:NECAME_17132"/>
<evidence type="ECO:0000313" key="1">
    <source>
        <dbReference type="EMBL" id="ETN84498.1"/>
    </source>
</evidence>
<accession>W2TRQ7</accession>
<protein>
    <submittedName>
        <fullName evidence="1">Uncharacterized protein</fullName>
    </submittedName>
</protein>
<name>W2TRQ7_NECAM</name>
<evidence type="ECO:0000313" key="2">
    <source>
        <dbReference type="Proteomes" id="UP000053676"/>
    </source>
</evidence>
<dbReference type="AlphaFoldDB" id="W2TRQ7"/>
<proteinExistence type="predicted"/>
<dbReference type="OrthoDB" id="5865157at2759"/>
<reference evidence="2" key="1">
    <citation type="journal article" date="2014" name="Nat. Genet.">
        <title>Genome of the human hookworm Necator americanus.</title>
        <authorList>
            <person name="Tang Y.T."/>
            <person name="Gao X."/>
            <person name="Rosa B.A."/>
            <person name="Abubucker S."/>
            <person name="Hallsworth-Pepin K."/>
            <person name="Martin J."/>
            <person name="Tyagi R."/>
            <person name="Heizer E."/>
            <person name="Zhang X."/>
            <person name="Bhonagiri-Palsikar V."/>
            <person name="Minx P."/>
            <person name="Warren W.C."/>
            <person name="Wang Q."/>
            <person name="Zhan B."/>
            <person name="Hotez P.J."/>
            <person name="Sternberg P.W."/>
            <person name="Dougall A."/>
            <person name="Gaze S.T."/>
            <person name="Mulvenna J."/>
            <person name="Sotillo J."/>
            <person name="Ranganathan S."/>
            <person name="Rabelo E.M."/>
            <person name="Wilson R.K."/>
            <person name="Felgner P.L."/>
            <person name="Bethony J."/>
            <person name="Hawdon J.M."/>
            <person name="Gasser R.B."/>
            <person name="Loukas A."/>
            <person name="Mitreva M."/>
        </authorList>
    </citation>
    <scope>NUCLEOTIDE SEQUENCE [LARGE SCALE GENOMIC DNA]</scope>
</reference>
<keyword evidence="2" id="KW-1185">Reference proteome</keyword>
<dbReference type="EMBL" id="KI657939">
    <property type="protein sequence ID" value="ETN84498.1"/>
    <property type="molecule type" value="Genomic_DNA"/>
</dbReference>
<organism evidence="1 2">
    <name type="scientific">Necator americanus</name>
    <name type="common">Human hookworm</name>
    <dbReference type="NCBI Taxonomy" id="51031"/>
    <lineage>
        <taxon>Eukaryota</taxon>
        <taxon>Metazoa</taxon>
        <taxon>Ecdysozoa</taxon>
        <taxon>Nematoda</taxon>
        <taxon>Chromadorea</taxon>
        <taxon>Rhabditida</taxon>
        <taxon>Rhabditina</taxon>
        <taxon>Rhabditomorpha</taxon>
        <taxon>Strongyloidea</taxon>
        <taxon>Ancylostomatidae</taxon>
        <taxon>Bunostominae</taxon>
        <taxon>Necator</taxon>
    </lineage>
</organism>
<dbReference type="Proteomes" id="UP000053676">
    <property type="component" value="Unassembled WGS sequence"/>
</dbReference>
<gene>
    <name evidence="1" type="ORF">NECAME_17132</name>
</gene>
<sequence>MALHPDDLFRNVEKNGSLATGSGVALNSMVDRRQLATRYAVQVEVALNIDNKLIVNHETSEVFRESSTIPWAVLHQAIRQFVKAQIVQARSLHYHEICHVQCMILLPRVIQCKTIEELDSLELELYDKGFAAEYCY</sequence>